<evidence type="ECO:0000256" key="7">
    <source>
        <dbReference type="SAM" id="Phobius"/>
    </source>
</evidence>
<dbReference type="Proteomes" id="UP000199356">
    <property type="component" value="Unassembled WGS sequence"/>
</dbReference>
<evidence type="ECO:0000256" key="2">
    <source>
        <dbReference type="ARBA" id="ARBA00006448"/>
    </source>
</evidence>
<evidence type="ECO:0000256" key="6">
    <source>
        <dbReference type="ARBA" id="ARBA00023136"/>
    </source>
</evidence>
<keyword evidence="6 7" id="KW-0472">Membrane</keyword>
<dbReference type="AlphaFoldDB" id="A0A1I5MMP1"/>
<evidence type="ECO:0000256" key="4">
    <source>
        <dbReference type="ARBA" id="ARBA00022692"/>
    </source>
</evidence>
<comment type="similarity">
    <text evidence="2">Belongs to the UPF0702 family.</text>
</comment>
<dbReference type="Pfam" id="PF04239">
    <property type="entry name" value="DUF421"/>
    <property type="match status" value="1"/>
</dbReference>
<proteinExistence type="inferred from homology"/>
<protein>
    <recommendedName>
        <fullName evidence="8">YetF C-terminal domain-containing protein</fullName>
    </recommendedName>
</protein>
<dbReference type="Gene3D" id="3.30.240.20">
    <property type="entry name" value="bsu07140 like domains"/>
    <property type="match status" value="1"/>
</dbReference>
<dbReference type="RefSeq" id="WP_177215062.1">
    <property type="nucleotide sequence ID" value="NZ_FOXA01000002.1"/>
</dbReference>
<dbReference type="PANTHER" id="PTHR34582">
    <property type="entry name" value="UPF0702 TRANSMEMBRANE PROTEIN YCAP"/>
    <property type="match status" value="1"/>
</dbReference>
<evidence type="ECO:0000256" key="5">
    <source>
        <dbReference type="ARBA" id="ARBA00022989"/>
    </source>
</evidence>
<evidence type="ECO:0000313" key="10">
    <source>
        <dbReference type="Proteomes" id="UP000199356"/>
    </source>
</evidence>
<gene>
    <name evidence="9" type="ORF">SAMN04488047_102316</name>
</gene>
<comment type="subcellular location">
    <subcellularLocation>
        <location evidence="1">Cell membrane</location>
        <topology evidence="1">Multi-pass membrane protein</topology>
    </subcellularLocation>
</comment>
<keyword evidence="4 7" id="KW-0812">Transmembrane</keyword>
<keyword evidence="10" id="KW-1185">Reference proteome</keyword>
<evidence type="ECO:0000256" key="3">
    <source>
        <dbReference type="ARBA" id="ARBA00022475"/>
    </source>
</evidence>
<feature type="transmembrane region" description="Helical" evidence="7">
    <location>
        <begin position="63"/>
        <end position="83"/>
    </location>
</feature>
<keyword evidence="3" id="KW-1003">Cell membrane</keyword>
<reference evidence="9 10" key="1">
    <citation type="submission" date="2016-10" db="EMBL/GenBank/DDBJ databases">
        <authorList>
            <person name="de Groot N.N."/>
        </authorList>
    </citation>
    <scope>NUCLEOTIDE SEQUENCE [LARGE SCALE GENOMIC DNA]</scope>
    <source>
        <strain evidence="9 10">DSM 19547</strain>
    </source>
</reference>
<dbReference type="InterPro" id="IPR007353">
    <property type="entry name" value="DUF421"/>
</dbReference>
<dbReference type="InterPro" id="IPR023090">
    <property type="entry name" value="UPF0702_alpha/beta_dom_sf"/>
</dbReference>
<dbReference type="GO" id="GO:0005886">
    <property type="term" value="C:plasma membrane"/>
    <property type="evidence" value="ECO:0007669"/>
    <property type="project" value="UniProtKB-SubCell"/>
</dbReference>
<evidence type="ECO:0000313" key="9">
    <source>
        <dbReference type="EMBL" id="SFP10206.1"/>
    </source>
</evidence>
<dbReference type="PANTHER" id="PTHR34582:SF6">
    <property type="entry name" value="UPF0702 TRANSMEMBRANE PROTEIN YCAP"/>
    <property type="match status" value="1"/>
</dbReference>
<keyword evidence="5 7" id="KW-1133">Transmembrane helix</keyword>
<evidence type="ECO:0000259" key="8">
    <source>
        <dbReference type="Pfam" id="PF04239"/>
    </source>
</evidence>
<feature type="transmembrane region" description="Helical" evidence="7">
    <location>
        <begin position="38"/>
        <end position="57"/>
    </location>
</feature>
<evidence type="ECO:0000256" key="1">
    <source>
        <dbReference type="ARBA" id="ARBA00004651"/>
    </source>
</evidence>
<feature type="domain" description="YetF C-terminal" evidence="8">
    <location>
        <begin position="91"/>
        <end position="154"/>
    </location>
</feature>
<organism evidence="9 10">
    <name type="scientific">Tranquillimonas alkanivorans</name>
    <dbReference type="NCBI Taxonomy" id="441119"/>
    <lineage>
        <taxon>Bacteria</taxon>
        <taxon>Pseudomonadati</taxon>
        <taxon>Pseudomonadota</taxon>
        <taxon>Alphaproteobacteria</taxon>
        <taxon>Rhodobacterales</taxon>
        <taxon>Roseobacteraceae</taxon>
        <taxon>Tranquillimonas</taxon>
    </lineage>
</organism>
<dbReference type="STRING" id="441119.SAMN04488047_102316"/>
<name>A0A1I5MMP1_9RHOB</name>
<sequence>MNSSVGAMILPFLDTLVVVPATILLVRLLGLRSFSKMSAVDFVVTVAIGSTIASTVLLPDTPFWTGVAALVALFLIQGLSVTLRTFLAPAKNAIDNAPILVMEHGEIREDALRAARLTRGDVYSKLRAQNVKTLSEVRAVVFETTGDISVMTGSGPVEDVLLEGVRRHP</sequence>
<accession>A0A1I5MMP1</accession>
<feature type="transmembrane region" description="Helical" evidence="7">
    <location>
        <begin position="6"/>
        <end position="26"/>
    </location>
</feature>
<dbReference type="EMBL" id="FOXA01000002">
    <property type="protein sequence ID" value="SFP10206.1"/>
    <property type="molecule type" value="Genomic_DNA"/>
</dbReference>